<dbReference type="AlphaFoldDB" id="R0LSK9"/>
<evidence type="ECO:0000256" key="1">
    <source>
        <dbReference type="SAM" id="MobiDB-lite"/>
    </source>
</evidence>
<feature type="chain" id="PRO_5004354868" evidence="2">
    <location>
        <begin position="17"/>
        <end position="301"/>
    </location>
</feature>
<proteinExistence type="predicted"/>
<reference evidence="4" key="1">
    <citation type="journal article" date="2013" name="Nat. Genet.">
        <title>The duck genome and transcriptome provide insight into an avian influenza virus reservoir species.</title>
        <authorList>
            <person name="Huang Y."/>
            <person name="Li Y."/>
            <person name="Burt D.W."/>
            <person name="Chen H."/>
            <person name="Zhang Y."/>
            <person name="Qian W."/>
            <person name="Kim H."/>
            <person name="Gan S."/>
            <person name="Zhao Y."/>
            <person name="Li J."/>
            <person name="Yi K."/>
            <person name="Feng H."/>
            <person name="Zhu P."/>
            <person name="Li B."/>
            <person name="Liu Q."/>
            <person name="Fairley S."/>
            <person name="Magor K.E."/>
            <person name="Du Z."/>
            <person name="Hu X."/>
            <person name="Goodman L."/>
            <person name="Tafer H."/>
            <person name="Vignal A."/>
            <person name="Lee T."/>
            <person name="Kim K.W."/>
            <person name="Sheng Z."/>
            <person name="An Y."/>
            <person name="Searle S."/>
            <person name="Herrero J."/>
            <person name="Groenen M.A."/>
            <person name="Crooijmans R.P."/>
            <person name="Faraut T."/>
            <person name="Cai Q."/>
            <person name="Webster R.G."/>
            <person name="Aldridge J.R."/>
            <person name="Warren W.C."/>
            <person name="Bartschat S."/>
            <person name="Kehr S."/>
            <person name="Marz M."/>
            <person name="Stadler P.F."/>
            <person name="Smith J."/>
            <person name="Kraus R.H."/>
            <person name="Zhao Y."/>
            <person name="Ren L."/>
            <person name="Fei J."/>
            <person name="Morisson M."/>
            <person name="Kaiser P."/>
            <person name="Griffin D.K."/>
            <person name="Rao M."/>
            <person name="Pitel F."/>
            <person name="Wang J."/>
            <person name="Li N."/>
        </authorList>
    </citation>
    <scope>NUCLEOTIDE SEQUENCE [LARGE SCALE GENOMIC DNA]</scope>
</reference>
<gene>
    <name evidence="3" type="ORF">Anapl_04381</name>
</gene>
<name>R0LSK9_ANAPL</name>
<feature type="compositionally biased region" description="Low complexity" evidence="1">
    <location>
        <begin position="219"/>
        <end position="229"/>
    </location>
</feature>
<keyword evidence="2" id="KW-0732">Signal</keyword>
<protein>
    <submittedName>
        <fullName evidence="3">Uncharacterized protein</fullName>
    </submittedName>
</protein>
<sequence length="301" mass="33074">MQMLLFFSSLCLLATGAVLWSFTSLVAKVDDDVFPEGMQAFVEINLLVCEAIRDFSLTLYTLAHLEFENRTVPIKPDGAGSIPDRFAVNKFRQQHPSSLLAVMQRPLAGCFQAWGFGFSAHKSNRAFVPLTRGSRCTEQDEFHVKGHLDYMKQMDTILKAVGIKTKECRLEEKAGAGLFPPPAKKSQQEAGGETQEEENTVQEEDGAGSGHWSWAPTASSSLNSGHLSSVPADTSRDGEASCHTHFVQLQLHRGIPRTCTLHDTWMLCAQHQVGSPCGLWAAAGLLWLDGRGSRTLSEPTR</sequence>
<feature type="signal peptide" evidence="2">
    <location>
        <begin position="1"/>
        <end position="16"/>
    </location>
</feature>
<evidence type="ECO:0000313" key="4">
    <source>
        <dbReference type="Proteomes" id="UP000296049"/>
    </source>
</evidence>
<dbReference type="EMBL" id="KB742757">
    <property type="protein sequence ID" value="EOB04740.1"/>
    <property type="molecule type" value="Genomic_DNA"/>
</dbReference>
<feature type="compositionally biased region" description="Acidic residues" evidence="1">
    <location>
        <begin position="194"/>
        <end position="206"/>
    </location>
</feature>
<evidence type="ECO:0000256" key="2">
    <source>
        <dbReference type="SAM" id="SignalP"/>
    </source>
</evidence>
<organism evidence="3 4">
    <name type="scientific">Anas platyrhynchos</name>
    <name type="common">Mallard</name>
    <name type="synonym">Anas boschas</name>
    <dbReference type="NCBI Taxonomy" id="8839"/>
    <lineage>
        <taxon>Eukaryota</taxon>
        <taxon>Metazoa</taxon>
        <taxon>Chordata</taxon>
        <taxon>Craniata</taxon>
        <taxon>Vertebrata</taxon>
        <taxon>Euteleostomi</taxon>
        <taxon>Archelosauria</taxon>
        <taxon>Archosauria</taxon>
        <taxon>Dinosauria</taxon>
        <taxon>Saurischia</taxon>
        <taxon>Theropoda</taxon>
        <taxon>Coelurosauria</taxon>
        <taxon>Aves</taxon>
        <taxon>Neognathae</taxon>
        <taxon>Galloanserae</taxon>
        <taxon>Anseriformes</taxon>
        <taxon>Anatidae</taxon>
        <taxon>Anatinae</taxon>
        <taxon>Anas</taxon>
    </lineage>
</organism>
<keyword evidence="4" id="KW-1185">Reference proteome</keyword>
<accession>R0LSK9</accession>
<evidence type="ECO:0000313" key="3">
    <source>
        <dbReference type="EMBL" id="EOB04740.1"/>
    </source>
</evidence>
<feature type="region of interest" description="Disordered" evidence="1">
    <location>
        <begin position="172"/>
        <end position="238"/>
    </location>
</feature>
<dbReference type="Proteomes" id="UP000296049">
    <property type="component" value="Unassembled WGS sequence"/>
</dbReference>